<name>A0A5S9QMU6_9GAMM</name>
<evidence type="ECO:0000259" key="3">
    <source>
        <dbReference type="Pfam" id="PF06094"/>
    </source>
</evidence>
<dbReference type="PANTHER" id="PTHR31544">
    <property type="entry name" value="AIG2-LIKE PROTEIN D"/>
    <property type="match status" value="1"/>
</dbReference>
<dbReference type="InterPro" id="IPR013024">
    <property type="entry name" value="GGCT-like"/>
</dbReference>
<accession>A0A5S9QMU6</accession>
<evidence type="ECO:0000313" key="8">
    <source>
        <dbReference type="Proteomes" id="UP000439591"/>
    </source>
</evidence>
<protein>
    <recommendedName>
        <fullName evidence="2">Putative gamma-glutamylcyclotransferase</fullName>
    </recommendedName>
</protein>
<dbReference type="EMBL" id="CACSIM010000005">
    <property type="protein sequence ID" value="CAA0115025.1"/>
    <property type="molecule type" value="Genomic_DNA"/>
</dbReference>
<dbReference type="AlphaFoldDB" id="A0A5S9QMU6"/>
<evidence type="ECO:0000256" key="2">
    <source>
        <dbReference type="ARBA" id="ARBA00030602"/>
    </source>
</evidence>
<keyword evidence="7" id="KW-1185">Reference proteome</keyword>
<organism evidence="6 8">
    <name type="scientific">Zhongshania aliphaticivorans</name>
    <dbReference type="NCBI Taxonomy" id="1470434"/>
    <lineage>
        <taxon>Bacteria</taxon>
        <taxon>Pseudomonadati</taxon>
        <taxon>Pseudomonadota</taxon>
        <taxon>Gammaproteobacteria</taxon>
        <taxon>Cellvibrionales</taxon>
        <taxon>Spongiibacteraceae</taxon>
        <taxon>Zhongshania</taxon>
    </lineage>
</organism>
<dbReference type="Gene3D" id="3.10.490.10">
    <property type="entry name" value="Gamma-glutamyl cyclotransferase-like"/>
    <property type="match status" value="1"/>
</dbReference>
<evidence type="ECO:0000313" key="6">
    <source>
        <dbReference type="EMBL" id="CAA0119828.1"/>
    </source>
</evidence>
<keyword evidence="1" id="KW-0808">Transferase</keyword>
<gene>
    <name evidence="4" type="ORF">IHBHHGIJ_01330</name>
    <name evidence="5" type="ORF">KFEGEMFD_03070</name>
    <name evidence="6" type="ORF">KFEGEMFD_03629</name>
</gene>
<evidence type="ECO:0000313" key="7">
    <source>
        <dbReference type="Proteomes" id="UP000435877"/>
    </source>
</evidence>
<dbReference type="Proteomes" id="UP000435877">
    <property type="component" value="Unassembled WGS sequence"/>
</dbReference>
<dbReference type="GO" id="GO:0016740">
    <property type="term" value="F:transferase activity"/>
    <property type="evidence" value="ECO:0007669"/>
    <property type="project" value="UniProtKB-KW"/>
</dbReference>
<evidence type="ECO:0000313" key="5">
    <source>
        <dbReference type="EMBL" id="CAA0115025.1"/>
    </source>
</evidence>
<dbReference type="EMBL" id="CACSIM010000007">
    <property type="protein sequence ID" value="CAA0119828.1"/>
    <property type="molecule type" value="Genomic_DNA"/>
</dbReference>
<dbReference type="Proteomes" id="UP000439591">
    <property type="component" value="Unassembled WGS sequence"/>
</dbReference>
<reference evidence="7 8" key="1">
    <citation type="submission" date="2019-11" db="EMBL/GenBank/DDBJ databases">
        <authorList>
            <person name="Holert J."/>
        </authorList>
    </citation>
    <scope>NUCLEOTIDE SEQUENCE [LARGE SCALE GENOMIC DNA]</scope>
    <source>
        <strain evidence="6">BC3_2A</strain>
        <strain evidence="4">SB11_1A</strain>
    </source>
</reference>
<dbReference type="InterPro" id="IPR036568">
    <property type="entry name" value="GGCT-like_sf"/>
</dbReference>
<proteinExistence type="predicted"/>
<feature type="domain" description="Gamma-glutamylcyclotransferase AIG2-like" evidence="3">
    <location>
        <begin position="4"/>
        <end position="104"/>
    </location>
</feature>
<dbReference type="CDD" id="cd06661">
    <property type="entry name" value="GGCT_like"/>
    <property type="match status" value="1"/>
</dbReference>
<dbReference type="OrthoDB" id="279154at2"/>
<dbReference type="RefSeq" id="WP_159267934.1">
    <property type="nucleotide sequence ID" value="NZ_CACSIK010000001.1"/>
</dbReference>
<dbReference type="InterPro" id="IPR009288">
    <property type="entry name" value="AIG2-like_dom"/>
</dbReference>
<dbReference type="SUPFAM" id="SSF110857">
    <property type="entry name" value="Gamma-glutamyl cyclotransferase-like"/>
    <property type="match status" value="1"/>
</dbReference>
<dbReference type="PANTHER" id="PTHR31544:SF2">
    <property type="entry name" value="AIG2-LIKE PROTEIN D"/>
    <property type="match status" value="1"/>
</dbReference>
<dbReference type="Pfam" id="PF06094">
    <property type="entry name" value="GGACT"/>
    <property type="match status" value="1"/>
</dbReference>
<dbReference type="EMBL" id="CACSIK010000001">
    <property type="protein sequence ID" value="CAA0087511.1"/>
    <property type="molecule type" value="Genomic_DNA"/>
</dbReference>
<evidence type="ECO:0000313" key="4">
    <source>
        <dbReference type="EMBL" id="CAA0087511.1"/>
    </source>
</evidence>
<sequence length="141" mass="15905">MTVVFTYGSLMCDDIMAAVTGSDTLLNEAAVLAGYKRYAILDEAFPAVVAEPLASVVGKVYTGVDETNLARLDAFEGEWYSRKSLQVRGVDEQSINAEVYVLRPEYSSVLAPWSWSYEYFLEHGRQAFMAQYIGYQRLFDR</sequence>
<dbReference type="InterPro" id="IPR045038">
    <property type="entry name" value="AIG2-like"/>
</dbReference>
<evidence type="ECO:0000256" key="1">
    <source>
        <dbReference type="ARBA" id="ARBA00022679"/>
    </source>
</evidence>